<keyword evidence="6" id="KW-0511">Multifunctional enzyme</keyword>
<evidence type="ECO:0000259" key="11">
    <source>
        <dbReference type="Pfam" id="PF00912"/>
    </source>
</evidence>
<dbReference type="SUPFAM" id="SSF53955">
    <property type="entry name" value="Lysozyme-like"/>
    <property type="match status" value="1"/>
</dbReference>
<evidence type="ECO:0000256" key="7">
    <source>
        <dbReference type="ARBA" id="ARBA00034000"/>
    </source>
</evidence>
<dbReference type="Pfam" id="PF00912">
    <property type="entry name" value="Transgly"/>
    <property type="match status" value="1"/>
</dbReference>
<dbReference type="PANTHER" id="PTHR32282:SF33">
    <property type="entry name" value="PEPTIDOGLYCAN GLYCOSYLTRANSFERASE"/>
    <property type="match status" value="1"/>
</dbReference>
<proteinExistence type="predicted"/>
<comment type="caution">
    <text evidence="12">The sequence shown here is derived from an EMBL/GenBank/DDBJ whole genome shotgun (WGS) entry which is preliminary data.</text>
</comment>
<evidence type="ECO:0000256" key="1">
    <source>
        <dbReference type="ARBA" id="ARBA00022645"/>
    </source>
</evidence>
<keyword evidence="13" id="KW-1185">Reference proteome</keyword>
<keyword evidence="2" id="KW-0645">Protease</keyword>
<dbReference type="InterPro" id="IPR036950">
    <property type="entry name" value="PBP_transglycosylase"/>
</dbReference>
<dbReference type="InterPro" id="IPR023346">
    <property type="entry name" value="Lysozyme-like_dom_sf"/>
</dbReference>
<evidence type="ECO:0000256" key="6">
    <source>
        <dbReference type="ARBA" id="ARBA00023268"/>
    </source>
</evidence>
<dbReference type="EC" id="2.4.-.-" evidence="12"/>
<dbReference type="PANTHER" id="PTHR32282">
    <property type="entry name" value="BINDING PROTEIN TRANSPEPTIDASE, PUTATIVE-RELATED"/>
    <property type="match status" value="1"/>
</dbReference>
<gene>
    <name evidence="12" type="ORF">ACFOYW_17355</name>
</gene>
<evidence type="ECO:0000313" key="12">
    <source>
        <dbReference type="EMBL" id="MFC4245138.1"/>
    </source>
</evidence>
<keyword evidence="1" id="KW-0121">Carboxypeptidase</keyword>
<dbReference type="SUPFAM" id="SSF56601">
    <property type="entry name" value="beta-lactamase/transpeptidase-like"/>
    <property type="match status" value="1"/>
</dbReference>
<feature type="domain" description="Glycosyl transferase family 51" evidence="11">
    <location>
        <begin position="75"/>
        <end position="275"/>
    </location>
</feature>
<evidence type="ECO:0000256" key="2">
    <source>
        <dbReference type="ARBA" id="ARBA00022670"/>
    </source>
</evidence>
<reference evidence="13" key="1">
    <citation type="journal article" date="2019" name="Int. J. Syst. Evol. Microbiol.">
        <title>The Global Catalogue of Microorganisms (GCM) 10K type strain sequencing project: providing services to taxonomists for standard genome sequencing and annotation.</title>
        <authorList>
            <consortium name="The Broad Institute Genomics Platform"/>
            <consortium name="The Broad Institute Genome Sequencing Center for Infectious Disease"/>
            <person name="Wu L."/>
            <person name="Ma J."/>
        </authorList>
    </citation>
    <scope>NUCLEOTIDE SEQUENCE [LARGE SCALE GENOMIC DNA]</scope>
    <source>
        <strain evidence="13">CGMCC 1.10363</strain>
    </source>
</reference>
<dbReference type="InterPro" id="IPR050396">
    <property type="entry name" value="Glycosyltr_51/Transpeptidase"/>
</dbReference>
<comment type="catalytic activity">
    <reaction evidence="8">
        <text>[GlcNAc-(1-&gt;4)-Mur2Ac(oyl-L-Ala-gamma-D-Glu-L-Lys-D-Ala-D-Ala)](n)-di-trans,octa-cis-undecaprenyl diphosphate + beta-D-GlcNAc-(1-&gt;4)-Mur2Ac(oyl-L-Ala-gamma-D-Glu-L-Lys-D-Ala-D-Ala)-di-trans,octa-cis-undecaprenyl diphosphate = [GlcNAc-(1-&gt;4)-Mur2Ac(oyl-L-Ala-gamma-D-Glu-L-Lys-D-Ala-D-Ala)](n+1)-di-trans,octa-cis-undecaprenyl diphosphate + di-trans,octa-cis-undecaprenyl diphosphate + H(+)</text>
        <dbReference type="Rhea" id="RHEA:23708"/>
        <dbReference type="Rhea" id="RHEA-COMP:9602"/>
        <dbReference type="Rhea" id="RHEA-COMP:9603"/>
        <dbReference type="ChEBI" id="CHEBI:15378"/>
        <dbReference type="ChEBI" id="CHEBI:58405"/>
        <dbReference type="ChEBI" id="CHEBI:60033"/>
        <dbReference type="ChEBI" id="CHEBI:78435"/>
        <dbReference type="EC" id="2.4.99.28"/>
    </reaction>
</comment>
<organism evidence="12 13">
    <name type="scientific">Gryllotalpicola reticulitermitis</name>
    <dbReference type="NCBI Taxonomy" id="1184153"/>
    <lineage>
        <taxon>Bacteria</taxon>
        <taxon>Bacillati</taxon>
        <taxon>Actinomycetota</taxon>
        <taxon>Actinomycetes</taxon>
        <taxon>Micrococcales</taxon>
        <taxon>Microbacteriaceae</taxon>
        <taxon>Gryllotalpicola</taxon>
    </lineage>
</organism>
<keyword evidence="4 12" id="KW-0808">Transferase</keyword>
<keyword evidence="5" id="KW-0378">Hydrolase</keyword>
<dbReference type="Gene3D" id="3.40.710.10">
    <property type="entry name" value="DD-peptidase/beta-lactamase superfamily"/>
    <property type="match status" value="1"/>
</dbReference>
<evidence type="ECO:0000256" key="8">
    <source>
        <dbReference type="ARBA" id="ARBA00049902"/>
    </source>
</evidence>
<accession>A0ABV8QCT1</accession>
<dbReference type="Gene3D" id="1.10.3810.10">
    <property type="entry name" value="Biosynthetic peptidoglycan transglycosylase-like"/>
    <property type="match status" value="1"/>
</dbReference>
<dbReference type="EMBL" id="JBHSCN010000021">
    <property type="protein sequence ID" value="MFC4245138.1"/>
    <property type="molecule type" value="Genomic_DNA"/>
</dbReference>
<dbReference type="Proteomes" id="UP001595900">
    <property type="component" value="Unassembled WGS sequence"/>
</dbReference>
<keyword evidence="3 12" id="KW-0328">Glycosyltransferase</keyword>
<dbReference type="InterPro" id="IPR001460">
    <property type="entry name" value="PCN-bd_Tpept"/>
</dbReference>
<dbReference type="InterPro" id="IPR001264">
    <property type="entry name" value="Glyco_trans_51"/>
</dbReference>
<dbReference type="Pfam" id="PF00905">
    <property type="entry name" value="Transpeptidase"/>
    <property type="match status" value="1"/>
</dbReference>
<comment type="catalytic activity">
    <reaction evidence="7">
        <text>Preferential cleavage: (Ac)2-L-Lys-D-Ala-|-D-Ala. Also transpeptidation of peptidyl-alanyl moieties that are N-acyl substituents of D-alanine.</text>
        <dbReference type="EC" id="3.4.16.4"/>
    </reaction>
</comment>
<feature type="domain" description="Penicillin-binding protein transpeptidase" evidence="10">
    <location>
        <begin position="380"/>
        <end position="651"/>
    </location>
</feature>
<evidence type="ECO:0000256" key="3">
    <source>
        <dbReference type="ARBA" id="ARBA00022676"/>
    </source>
</evidence>
<evidence type="ECO:0000256" key="5">
    <source>
        <dbReference type="ARBA" id="ARBA00022801"/>
    </source>
</evidence>
<feature type="compositionally biased region" description="Low complexity" evidence="9">
    <location>
        <begin position="705"/>
        <end position="741"/>
    </location>
</feature>
<dbReference type="InterPro" id="IPR012338">
    <property type="entry name" value="Beta-lactam/transpept-like"/>
</dbReference>
<sequence length="741" mass="77935">MRVLIRLSGLFGFLALSAVAGVFLAAVAVPGAMLSAHGVNTAASAYFALPADLKIGTPEQVSTMYATQAGKQIAIASFYSEDRIEVDADQISPLVKDAAIDTEDPRFYSEGGTDVIGTIRGALATAFGHGDDVQGGSSITQQYVKNVRIQECEQLGPTAQVTACYKKATAITPQRKLQEIRYASALNQKYTKSQILTGYLNIVGLGGTVYGVQAGARYYFDTDAAHLTLDEAATLVAILNNPDNLRIDQPKNTANGAANGYKLTLARRNYVLARMYAHHSITEAQLKTAQKTPVSPKITPLTSGCAAAAKYDAAYYCSYVRDQLENDPAFGKTRADRIGALNTGGLRIYTPLRLGLQASAQKALSSYVPATAAGVKLGGSNVTVEPGTGNVLTMVQNTSYSNQQADGRTSVNYNTDKDYGGSIGFQTGSTFKAFTLAAWLEAGHTLEETVSTTQHQFPFGDFANSCENLGTGEWHVSNADPAAPNLTVLQATAQSVNTAFAKMGTQLDLCDIYNIATDMGVHLADPGGTFKEFPSMILGVNAISPLTMAEAYAGFADSGIVCTPTAITKITDPAGKAIPFTTPHCTQAIPTNIANTVEYDLRGVLGRGGTAETANPADGTPHFAKTGTSDYDEQNWLITSTTKYTNSTWVGNVAGKVHLGTWPLLAGTNGYDAKFSIARQLLPVLDSQLGGTTLPSPDTALVGYPAAPTRTPTPSPTATSTPDASPQPSATSSPTTTGTKP</sequence>
<evidence type="ECO:0000256" key="9">
    <source>
        <dbReference type="SAM" id="MobiDB-lite"/>
    </source>
</evidence>
<evidence type="ECO:0000259" key="10">
    <source>
        <dbReference type="Pfam" id="PF00905"/>
    </source>
</evidence>
<dbReference type="GO" id="GO:0016757">
    <property type="term" value="F:glycosyltransferase activity"/>
    <property type="evidence" value="ECO:0007669"/>
    <property type="project" value="UniProtKB-KW"/>
</dbReference>
<dbReference type="RefSeq" id="WP_390231939.1">
    <property type="nucleotide sequence ID" value="NZ_JBHSCN010000021.1"/>
</dbReference>
<protein>
    <submittedName>
        <fullName evidence="12">Transglycosylase domain-containing protein</fullName>
        <ecNumber evidence="12">2.4.-.-</ecNumber>
    </submittedName>
</protein>
<evidence type="ECO:0000256" key="4">
    <source>
        <dbReference type="ARBA" id="ARBA00022679"/>
    </source>
</evidence>
<evidence type="ECO:0000313" key="13">
    <source>
        <dbReference type="Proteomes" id="UP001595900"/>
    </source>
</evidence>
<feature type="region of interest" description="Disordered" evidence="9">
    <location>
        <begin position="696"/>
        <end position="741"/>
    </location>
</feature>
<name>A0ABV8QCT1_9MICO</name>